<comment type="catalytic activity">
    <reaction evidence="8">
        <text>ATP + H2O = ADP + phosphate + H(+)</text>
        <dbReference type="Rhea" id="RHEA:13065"/>
        <dbReference type="ChEBI" id="CHEBI:15377"/>
        <dbReference type="ChEBI" id="CHEBI:15378"/>
        <dbReference type="ChEBI" id="CHEBI:30616"/>
        <dbReference type="ChEBI" id="CHEBI:43474"/>
        <dbReference type="ChEBI" id="CHEBI:456216"/>
        <dbReference type="EC" id="5.6.2.4"/>
    </reaction>
</comment>
<dbReference type="SUPFAM" id="SSF52540">
    <property type="entry name" value="P-loop containing nucleoside triphosphate hydrolases"/>
    <property type="match status" value="1"/>
</dbReference>
<protein>
    <recommendedName>
        <fullName evidence="7">DNA 3'-5' helicase</fullName>
        <ecNumber evidence="7">5.6.2.4</ecNumber>
    </recommendedName>
</protein>
<keyword evidence="1 9" id="KW-0547">Nucleotide-binding</keyword>
<dbReference type="Pfam" id="PF13361">
    <property type="entry name" value="UvrD_C"/>
    <property type="match status" value="1"/>
</dbReference>
<evidence type="ECO:0000259" key="10">
    <source>
        <dbReference type="PROSITE" id="PS51198"/>
    </source>
</evidence>
<comment type="catalytic activity">
    <reaction evidence="6">
        <text>Couples ATP hydrolysis with the unwinding of duplex DNA by translocating in the 3'-5' direction.</text>
        <dbReference type="EC" id="5.6.2.4"/>
    </reaction>
</comment>
<keyword evidence="4 9" id="KW-0067">ATP-binding</keyword>
<keyword evidence="3 9" id="KW-0347">Helicase</keyword>
<dbReference type="PANTHER" id="PTHR11070">
    <property type="entry name" value="UVRD / RECB / PCRA DNA HELICASE FAMILY MEMBER"/>
    <property type="match status" value="1"/>
</dbReference>
<evidence type="ECO:0000256" key="2">
    <source>
        <dbReference type="ARBA" id="ARBA00022801"/>
    </source>
</evidence>
<dbReference type="GO" id="GO:0000725">
    <property type="term" value="P:recombinational repair"/>
    <property type="evidence" value="ECO:0007669"/>
    <property type="project" value="TreeGrafter"/>
</dbReference>
<dbReference type="AlphaFoldDB" id="A0A1H9T649"/>
<dbReference type="InterPro" id="IPR014017">
    <property type="entry name" value="DNA_helicase_UvrD-like_C"/>
</dbReference>
<dbReference type="EMBL" id="FOGI01000006">
    <property type="protein sequence ID" value="SER92651.1"/>
    <property type="molecule type" value="Genomic_DNA"/>
</dbReference>
<dbReference type="GO" id="GO:0005524">
    <property type="term" value="F:ATP binding"/>
    <property type="evidence" value="ECO:0007669"/>
    <property type="project" value="UniProtKB-UniRule"/>
</dbReference>
<evidence type="ECO:0000256" key="1">
    <source>
        <dbReference type="ARBA" id="ARBA00022741"/>
    </source>
</evidence>
<dbReference type="PANTHER" id="PTHR11070:SF2">
    <property type="entry name" value="ATP-DEPENDENT DNA HELICASE SRS2"/>
    <property type="match status" value="1"/>
</dbReference>
<evidence type="ECO:0000256" key="4">
    <source>
        <dbReference type="ARBA" id="ARBA00022840"/>
    </source>
</evidence>
<dbReference type="Proteomes" id="UP000199051">
    <property type="component" value="Unassembled WGS sequence"/>
</dbReference>
<dbReference type="EC" id="5.6.2.4" evidence="7"/>
<evidence type="ECO:0000256" key="6">
    <source>
        <dbReference type="ARBA" id="ARBA00034617"/>
    </source>
</evidence>
<evidence type="ECO:0000256" key="8">
    <source>
        <dbReference type="ARBA" id="ARBA00048988"/>
    </source>
</evidence>
<evidence type="ECO:0000313" key="11">
    <source>
        <dbReference type="EMBL" id="SER92651.1"/>
    </source>
</evidence>
<dbReference type="GO" id="GO:0043138">
    <property type="term" value="F:3'-5' DNA helicase activity"/>
    <property type="evidence" value="ECO:0007669"/>
    <property type="project" value="UniProtKB-EC"/>
</dbReference>
<dbReference type="PROSITE" id="PS51198">
    <property type="entry name" value="UVRD_HELICASE_ATP_BIND"/>
    <property type="match status" value="1"/>
</dbReference>
<organism evidence="11 12">
    <name type="scientific">Actinokineospora terrae</name>
    <dbReference type="NCBI Taxonomy" id="155974"/>
    <lineage>
        <taxon>Bacteria</taxon>
        <taxon>Bacillati</taxon>
        <taxon>Actinomycetota</taxon>
        <taxon>Actinomycetes</taxon>
        <taxon>Pseudonocardiales</taxon>
        <taxon>Pseudonocardiaceae</taxon>
        <taxon>Actinokineospora</taxon>
    </lineage>
</organism>
<evidence type="ECO:0000256" key="3">
    <source>
        <dbReference type="ARBA" id="ARBA00022806"/>
    </source>
</evidence>
<feature type="binding site" evidence="9">
    <location>
        <begin position="14"/>
        <end position="21"/>
    </location>
    <ligand>
        <name>ATP</name>
        <dbReference type="ChEBI" id="CHEBI:30616"/>
    </ligand>
</feature>
<dbReference type="InterPro" id="IPR000212">
    <property type="entry name" value="DNA_helicase_UvrD/REP"/>
</dbReference>
<evidence type="ECO:0000256" key="5">
    <source>
        <dbReference type="ARBA" id="ARBA00023235"/>
    </source>
</evidence>
<keyword evidence="12" id="KW-1185">Reference proteome</keyword>
<gene>
    <name evidence="11" type="ORF">SAMN04487818_10689</name>
</gene>
<evidence type="ECO:0000313" key="12">
    <source>
        <dbReference type="Proteomes" id="UP000199051"/>
    </source>
</evidence>
<feature type="domain" description="UvrD-like helicase ATP-binding" evidence="10">
    <location>
        <begin position="1"/>
        <end position="261"/>
    </location>
</feature>
<sequence length="481" mass="53365">MASGTPEKRLFIDAGPGTGKTTVAAQRFGALRFSAEARNDHRSVTAVSFTKAATSNLRRRLTRIWGPVALGWPHRVVTLDTIMYDLLHDLLDAGLLRWPTGHTELTVVDSWNAFSQSAWTDASYEVFVESGEIRFRRITLNSTSRVPIRVIKEKLMSGICTHQDVRDALEASLNDSSIADRIRARWVKTTRALIVDEVFDANELDAKVIELAIEAGLSVTLVGDPWQALYVFRGARPEAIRDLLLRTGTRTLVLNDSFRWRDPAQRQLASDLRAGRAVSLVPSDHHAVDVVLAVTWKQLWAAGERILPLAFQSFKGGSEEAAATLLLNHVTSTVFGRQATYLTEALLALGIDDPDITDQVYSKLQDVLDLLARNDKMAVTNAYSALAEVIKSVSSRQLRPAHHAHTRRLADLASRLAHADKPILGLTTHQAKGGEWDVVGVVLSRSERDRLLIGLDNAEETDRKLYVACTRARYRTLLINT</sequence>
<evidence type="ECO:0000256" key="7">
    <source>
        <dbReference type="ARBA" id="ARBA00034808"/>
    </source>
</evidence>
<evidence type="ECO:0000256" key="9">
    <source>
        <dbReference type="PROSITE-ProRule" id="PRU00560"/>
    </source>
</evidence>
<accession>A0A1H9T649</accession>
<dbReference type="InterPro" id="IPR014016">
    <property type="entry name" value="UvrD-like_ATP-bd"/>
</dbReference>
<name>A0A1H9T649_9PSEU</name>
<dbReference type="Pfam" id="PF13245">
    <property type="entry name" value="AAA_19"/>
    <property type="match status" value="1"/>
</dbReference>
<keyword evidence="5" id="KW-0413">Isomerase</keyword>
<reference evidence="12" key="1">
    <citation type="submission" date="2016-10" db="EMBL/GenBank/DDBJ databases">
        <authorList>
            <person name="Varghese N."/>
            <person name="Submissions S."/>
        </authorList>
    </citation>
    <scope>NUCLEOTIDE SEQUENCE [LARGE SCALE GENOMIC DNA]</scope>
    <source>
        <strain evidence="12">DSM 44260</strain>
    </source>
</reference>
<proteinExistence type="predicted"/>
<dbReference type="InterPro" id="IPR027417">
    <property type="entry name" value="P-loop_NTPase"/>
</dbReference>
<keyword evidence="2 9" id="KW-0378">Hydrolase</keyword>
<dbReference type="GO" id="GO:0016887">
    <property type="term" value="F:ATP hydrolysis activity"/>
    <property type="evidence" value="ECO:0007669"/>
    <property type="project" value="RHEA"/>
</dbReference>
<dbReference type="Gene3D" id="3.40.50.300">
    <property type="entry name" value="P-loop containing nucleotide triphosphate hydrolases"/>
    <property type="match status" value="2"/>
</dbReference>
<dbReference type="STRING" id="155974.SAMN04487818_10689"/>
<dbReference type="GO" id="GO:0003677">
    <property type="term" value="F:DNA binding"/>
    <property type="evidence" value="ECO:0007669"/>
    <property type="project" value="InterPro"/>
</dbReference>